<dbReference type="InterPro" id="IPR015931">
    <property type="entry name" value="Acnase/IPM_dHydase_lsu_aba_1/3"/>
</dbReference>
<dbReference type="Proteomes" id="UP000034653">
    <property type="component" value="Unassembled WGS sequence"/>
</dbReference>
<dbReference type="GO" id="GO:0170038">
    <property type="term" value="P:proteinogenic amino acid biosynthetic process"/>
    <property type="evidence" value="ECO:0007669"/>
    <property type="project" value="UniProtKB-ARBA"/>
</dbReference>
<dbReference type="EMBL" id="LCLG01000002">
    <property type="protein sequence ID" value="KKU12353.1"/>
    <property type="molecule type" value="Genomic_DNA"/>
</dbReference>
<dbReference type="PATRIC" id="fig|1618559.3.peg.96"/>
<dbReference type="InterPro" id="IPR018136">
    <property type="entry name" value="Aconitase_4Fe-4S_BS"/>
</dbReference>
<evidence type="ECO:0000256" key="1">
    <source>
        <dbReference type="ARBA" id="ARBA00001966"/>
    </source>
</evidence>
<evidence type="ECO:0000256" key="4">
    <source>
        <dbReference type="ARBA" id="ARBA00023014"/>
    </source>
</evidence>
<dbReference type="PRINTS" id="PR00415">
    <property type="entry name" value="ACONITASE"/>
</dbReference>
<organism evidence="8 9">
    <name type="scientific">Candidatus Woesebacteria bacterium GW2011_GWA1_45_8</name>
    <dbReference type="NCBI Taxonomy" id="1618559"/>
    <lineage>
        <taxon>Bacteria</taxon>
        <taxon>Candidatus Woeseibacteriota</taxon>
    </lineage>
</organism>
<evidence type="ECO:0000256" key="2">
    <source>
        <dbReference type="ARBA" id="ARBA00022723"/>
    </source>
</evidence>
<evidence type="ECO:0000256" key="5">
    <source>
        <dbReference type="ARBA" id="ARBA00023239"/>
    </source>
</evidence>
<comment type="caution">
    <text evidence="8">The sequence shown here is derived from an EMBL/GenBank/DDBJ whole genome shotgun (WGS) entry which is preliminary data.</text>
</comment>
<evidence type="ECO:0000313" key="9">
    <source>
        <dbReference type="Proteomes" id="UP000034653"/>
    </source>
</evidence>
<keyword evidence="5" id="KW-0456">Lyase</keyword>
<dbReference type="PANTHER" id="PTHR43822:SF2">
    <property type="entry name" value="HOMOACONITASE, MITOCHONDRIAL"/>
    <property type="match status" value="1"/>
</dbReference>
<evidence type="ECO:0000259" key="7">
    <source>
        <dbReference type="Pfam" id="PF00694"/>
    </source>
</evidence>
<dbReference type="InterPro" id="IPR036008">
    <property type="entry name" value="Aconitase_4Fe-4S_dom"/>
</dbReference>
<reference evidence="8 9" key="1">
    <citation type="journal article" date="2015" name="Nature">
        <title>rRNA introns, odd ribosomes, and small enigmatic genomes across a large radiation of phyla.</title>
        <authorList>
            <person name="Brown C.T."/>
            <person name="Hug L.A."/>
            <person name="Thomas B.C."/>
            <person name="Sharon I."/>
            <person name="Castelle C.J."/>
            <person name="Singh A."/>
            <person name="Wilkins M.J."/>
            <person name="Williams K.H."/>
            <person name="Banfield J.F."/>
        </authorList>
    </citation>
    <scope>NUCLEOTIDE SEQUENCE [LARGE SCALE GENOMIC DNA]</scope>
</reference>
<evidence type="ECO:0000313" key="8">
    <source>
        <dbReference type="EMBL" id="KKU12353.1"/>
    </source>
</evidence>
<dbReference type="SUPFAM" id="SSF52016">
    <property type="entry name" value="LeuD/IlvD-like"/>
    <property type="match status" value="1"/>
</dbReference>
<dbReference type="Gene3D" id="3.20.19.10">
    <property type="entry name" value="Aconitase, domain 4"/>
    <property type="match status" value="1"/>
</dbReference>
<dbReference type="GO" id="GO:0006099">
    <property type="term" value="P:tricarboxylic acid cycle"/>
    <property type="evidence" value="ECO:0007669"/>
    <property type="project" value="UniProtKB-UniPathway"/>
</dbReference>
<protein>
    <submittedName>
        <fullName evidence="8">3-isopropylmalate dehydratase</fullName>
    </submittedName>
</protein>
<dbReference type="SUPFAM" id="SSF53732">
    <property type="entry name" value="Aconitase iron-sulfur domain"/>
    <property type="match status" value="1"/>
</dbReference>
<feature type="domain" description="Aconitase/3-isopropylmalate dehydratase large subunit alpha/beta/alpha" evidence="6">
    <location>
        <begin position="269"/>
        <end position="627"/>
    </location>
</feature>
<keyword evidence="4" id="KW-0411">Iron-sulfur</keyword>
<sequence>MSVESKFFYLSSNPRILVDQLNGEKIDISLPLNLAVNVSTDAIFPTRGVTSGYEKFGSYALSGFEPIKEGDLERIRPTTLVVGNGFGTGSGREHAPISLKQAGVRKVVCIGGRVEGLFLENCLMLGIEVFEHPHTIEAALEIERTLQDDKFEKAYQDKLRPDIAQSGGISAYNRMRLEGKVSPIAIRHDELPPSYPMTVAEKILARRMINVYKNIHGEKVVLPGDTGFVALHYRMSYEFHTQIIKFILENQLKGIPIRDPASVHLFQDHSALFARIDSRFAEVIQSQHELAEEYGLRVYGSNKEGGLTEGICHTLSVENALVVPGEVGIGTDSHTCSLGVLNAFAWGVGATHFANTLVTNEALVEVPKTIKINLNGNFREGVTTKDLMLYILALDFVKDSLSTNCVFEYAGEGLEKMSLAEQMILTNMAVEGRAMTGIIGRLTPALKGHLEKVKGMTESDIENDFIQSDSGAMFFKKVEVNLKDIEPMVALPGDPRNGIPLSQLSPADVKNIYIGSCTGGNLEDIRAVAEALKGTKLHKGLQLRVQAASLNILEEAEGLGYLDIIRQAGGEIVGLGCGACIGLGPGRVTDEGVTVSDSNRNFPGRMGGRAPVYLTSPLIAAKVAIEGKIGNKVVA</sequence>
<dbReference type="AlphaFoldDB" id="A0A0G1Q3U0"/>
<evidence type="ECO:0000256" key="3">
    <source>
        <dbReference type="ARBA" id="ARBA00023004"/>
    </source>
</evidence>
<comment type="cofactor">
    <cofactor evidence="1">
        <name>[4Fe-4S] cluster</name>
        <dbReference type="ChEBI" id="CHEBI:49883"/>
    </cofactor>
</comment>
<dbReference type="GO" id="GO:0051536">
    <property type="term" value="F:iron-sulfur cluster binding"/>
    <property type="evidence" value="ECO:0007669"/>
    <property type="project" value="UniProtKB-KW"/>
</dbReference>
<feature type="domain" description="Aconitase A/isopropylmalate dehydratase small subunit swivel" evidence="7">
    <location>
        <begin position="80"/>
        <end position="108"/>
    </location>
</feature>
<dbReference type="Gene3D" id="3.30.499.10">
    <property type="entry name" value="Aconitase, domain 3"/>
    <property type="match status" value="2"/>
</dbReference>
<dbReference type="InterPro" id="IPR001030">
    <property type="entry name" value="Acoase/IPM_deHydtase_lsu_aba"/>
</dbReference>
<dbReference type="GO" id="GO:0046872">
    <property type="term" value="F:metal ion binding"/>
    <property type="evidence" value="ECO:0007669"/>
    <property type="project" value="UniProtKB-KW"/>
</dbReference>
<keyword evidence="3" id="KW-0408">Iron</keyword>
<dbReference type="GO" id="GO:0170034">
    <property type="term" value="P:L-amino acid biosynthetic process"/>
    <property type="evidence" value="ECO:0007669"/>
    <property type="project" value="UniProtKB-ARBA"/>
</dbReference>
<dbReference type="InterPro" id="IPR000573">
    <property type="entry name" value="AconitaseA/IPMdHydase_ssu_swvl"/>
</dbReference>
<dbReference type="InterPro" id="IPR050067">
    <property type="entry name" value="IPM_dehydratase_rel_enz"/>
</dbReference>
<accession>A0A0G1Q3U0</accession>
<dbReference type="PROSITE" id="PS01244">
    <property type="entry name" value="ACONITASE_2"/>
    <property type="match status" value="1"/>
</dbReference>
<dbReference type="Pfam" id="PF00330">
    <property type="entry name" value="Aconitase"/>
    <property type="match status" value="1"/>
</dbReference>
<gene>
    <name evidence="8" type="ORF">UX19_C0002G0060</name>
</gene>
<dbReference type="Pfam" id="PF00694">
    <property type="entry name" value="Aconitase_C"/>
    <property type="match status" value="1"/>
</dbReference>
<dbReference type="UniPathway" id="UPA00223">
    <property type="reaction ID" value="UER00718"/>
</dbReference>
<dbReference type="PANTHER" id="PTHR43822">
    <property type="entry name" value="HOMOACONITASE, MITOCHONDRIAL-RELATED"/>
    <property type="match status" value="1"/>
</dbReference>
<evidence type="ECO:0000259" key="6">
    <source>
        <dbReference type="Pfam" id="PF00330"/>
    </source>
</evidence>
<name>A0A0G1Q3U0_9BACT</name>
<proteinExistence type="predicted"/>
<dbReference type="GO" id="GO:0016829">
    <property type="term" value="F:lyase activity"/>
    <property type="evidence" value="ECO:0007669"/>
    <property type="project" value="UniProtKB-KW"/>
</dbReference>
<dbReference type="InterPro" id="IPR015928">
    <property type="entry name" value="Aconitase/3IPM_dehydase_swvl"/>
</dbReference>
<keyword evidence="2" id="KW-0479">Metal-binding</keyword>